<name>A0A6B0SHT3_9EURY</name>
<dbReference type="AlphaFoldDB" id="A0A6B0SHT3"/>
<sequence length="128" mass="13818">MDVDRPGSHPESADEEAHSSAASDTGVDRDRGEWPEPKEADDEGFDATPSADPTESTFQFGGDKEVVEADTGFTSVGPLDNEERTEADDLDYAIYCPECGFEQYAGGSSLRAGDICPECRKGYLAEDR</sequence>
<dbReference type="Proteomes" id="UP000471521">
    <property type="component" value="Unassembled WGS sequence"/>
</dbReference>
<evidence type="ECO:0000256" key="1">
    <source>
        <dbReference type="SAM" id="MobiDB-lite"/>
    </source>
</evidence>
<gene>
    <name evidence="2" type="ORF">GRX66_11665</name>
</gene>
<protein>
    <submittedName>
        <fullName evidence="2">Uncharacterized protein</fullName>
    </submittedName>
</protein>
<accession>A0A6B0SHT3</accession>
<evidence type="ECO:0000313" key="2">
    <source>
        <dbReference type="EMBL" id="MXR21228.1"/>
    </source>
</evidence>
<keyword evidence="3" id="KW-1185">Reference proteome</keyword>
<feature type="region of interest" description="Disordered" evidence="1">
    <location>
        <begin position="1"/>
        <end position="62"/>
    </location>
</feature>
<proteinExistence type="predicted"/>
<evidence type="ECO:0000313" key="3">
    <source>
        <dbReference type="Proteomes" id="UP000471521"/>
    </source>
</evidence>
<dbReference type="OrthoDB" id="205650at2157"/>
<comment type="caution">
    <text evidence="2">The sequence shown here is derived from an EMBL/GenBank/DDBJ whole genome shotgun (WGS) entry which is preliminary data.</text>
</comment>
<dbReference type="EMBL" id="WUUU01000093">
    <property type="protein sequence ID" value="MXR21228.1"/>
    <property type="molecule type" value="Genomic_DNA"/>
</dbReference>
<reference evidence="2 3" key="1">
    <citation type="submission" date="2019-12" db="EMBL/GenBank/DDBJ databases">
        <title>Isolation and characterization of three novel carbon monoxide-oxidizing members of Halobacteria from salione crusts and soils.</title>
        <authorList>
            <person name="Myers M.R."/>
            <person name="King G.M."/>
        </authorList>
    </citation>
    <scope>NUCLEOTIDE SEQUENCE [LARGE SCALE GENOMIC DNA]</scope>
    <source>
        <strain evidence="2 3">PCN9</strain>
    </source>
</reference>
<feature type="compositionally biased region" description="Basic and acidic residues" evidence="1">
    <location>
        <begin position="26"/>
        <end position="38"/>
    </location>
</feature>
<organism evidence="2 3">
    <name type="scientific">Halobacterium bonnevillei</name>
    <dbReference type="NCBI Taxonomy" id="2692200"/>
    <lineage>
        <taxon>Archaea</taxon>
        <taxon>Methanobacteriati</taxon>
        <taxon>Methanobacteriota</taxon>
        <taxon>Stenosarchaea group</taxon>
        <taxon>Halobacteria</taxon>
        <taxon>Halobacteriales</taxon>
        <taxon>Halobacteriaceae</taxon>
        <taxon>Halobacterium</taxon>
    </lineage>
</organism>
<feature type="compositionally biased region" description="Basic and acidic residues" evidence="1">
    <location>
        <begin position="1"/>
        <end position="18"/>
    </location>
</feature>